<dbReference type="InterPro" id="IPR054363">
    <property type="entry name" value="GH95_cat"/>
</dbReference>
<evidence type="ECO:0000313" key="3">
    <source>
        <dbReference type="EMBL" id="MFC5450076.1"/>
    </source>
</evidence>
<feature type="domain" description="SLH" evidence="2">
    <location>
        <begin position="2082"/>
        <end position="2136"/>
    </location>
</feature>
<gene>
    <name evidence="3" type="ORF">ACFPOG_17640</name>
</gene>
<keyword evidence="4" id="KW-1185">Reference proteome</keyword>
<dbReference type="EMBL" id="JBHSMJ010000024">
    <property type="protein sequence ID" value="MFC5450076.1"/>
    <property type="molecule type" value="Genomic_DNA"/>
</dbReference>
<dbReference type="SUPFAM" id="SSF49785">
    <property type="entry name" value="Galactose-binding domain-like"/>
    <property type="match status" value="1"/>
</dbReference>
<dbReference type="Gene3D" id="2.60.120.260">
    <property type="entry name" value="Galactose-binding domain-like"/>
    <property type="match status" value="1"/>
</dbReference>
<evidence type="ECO:0000259" key="2">
    <source>
        <dbReference type="PROSITE" id="PS51272"/>
    </source>
</evidence>
<dbReference type="Gene3D" id="1.20.1270.70">
    <property type="entry name" value="Designed single chain three-helix bundle"/>
    <property type="match status" value="1"/>
</dbReference>
<reference evidence="4" key="1">
    <citation type="journal article" date="2019" name="Int. J. Syst. Evol. Microbiol.">
        <title>The Global Catalogue of Microorganisms (GCM) 10K type strain sequencing project: providing services to taxonomists for standard genome sequencing and annotation.</title>
        <authorList>
            <consortium name="The Broad Institute Genomics Platform"/>
            <consortium name="The Broad Institute Genome Sequencing Center for Infectious Disease"/>
            <person name="Wu L."/>
            <person name="Ma J."/>
        </authorList>
    </citation>
    <scope>NUCLEOTIDE SEQUENCE [LARGE SCALE GENOMIC DNA]</scope>
    <source>
        <strain evidence="4">KACC 11904</strain>
    </source>
</reference>
<dbReference type="InterPro" id="IPR051465">
    <property type="entry name" value="Cell_Envelope_Struct_Comp"/>
</dbReference>
<dbReference type="InterPro" id="IPR003343">
    <property type="entry name" value="Big_2"/>
</dbReference>
<dbReference type="InterPro" id="IPR001119">
    <property type="entry name" value="SLH_dom"/>
</dbReference>
<feature type="domain" description="SLH" evidence="2">
    <location>
        <begin position="2021"/>
        <end position="2079"/>
    </location>
</feature>
<dbReference type="InterPro" id="IPR008964">
    <property type="entry name" value="Invasin/intimin_cell_adhesion"/>
</dbReference>
<evidence type="ECO:0000313" key="4">
    <source>
        <dbReference type="Proteomes" id="UP001596044"/>
    </source>
</evidence>
<protein>
    <submittedName>
        <fullName evidence="3">S-layer homology domain-containing protein</fullName>
    </submittedName>
</protein>
<evidence type="ECO:0000256" key="1">
    <source>
        <dbReference type="SAM" id="MobiDB-lite"/>
    </source>
</evidence>
<dbReference type="SUPFAM" id="SSF49373">
    <property type="entry name" value="Invasin/intimin cell-adhesion fragments"/>
    <property type="match status" value="2"/>
</dbReference>
<dbReference type="RefSeq" id="WP_270880686.1">
    <property type="nucleotide sequence ID" value="NZ_JAQFVF010000035.1"/>
</dbReference>
<dbReference type="Gene3D" id="2.60.40.1080">
    <property type="match status" value="2"/>
</dbReference>
<sequence length="2136" mass="226428">MISVLHRPARKWISTMLVPALVVTSTFGLTTGTGTVHAASGFTPPQAVFDHLQQDDWSEIHDVLSNVYGSITTPLNISDVDKGSYTTGQLMGNGDIGAIAAGVSPTSQQFYFAKNDFWGTLHAQGSSVKDNAGILSGGGLDIWPTQGGGSQSAASFQMKQDILNAQVVTQMQLSNDKGNDADIELRSWTADTDNVFVTEVQNKSSDSITLNTKQWVPAMAYASGSATDLTDAQTTYPYTGGIDMTGANPVLWTTRDTNAGNSGNTTGFRSRMATATTVVGTTLTNTKEKIEANDYYDSNKGKYYNSLGESGDFTVGANASVYLVTYFASSSGAYDQIGSVSDVQTKAVSGLTAYTSKSAIDQLKAEHLNWWKNYWLKSYAQFNDVELNQYYYSSLYILGSSNRPTSANGKVNAQNLPASMYGEWVPADNVGWGGRYFLNYNQQAHYYASGSTNRIETAVPYNRVIAYDRPWQINNAVDQGFDGAVHVRTLSPFHLMAQAQVDADPKAATKTYGFSSGSTDQKSNGMFAVVPMIFYYEYTLDDGYLRDVLYPYLKDLLTFYSSYVLKQDDSNGQYHYSVIGSSIHEGDAADINPDLDIGAIKYMSKFLISHAAAMNEDQANIDRWQDLMEHTAYPEAMLPKGIFNAANTGNLVPTLIATDYQSPDQPHVDMIEPGDQPVELEGVVFPFENAQMLDGDKELLQKVRNTLEYMNAWAASGFAGWSSQNNGFPKVYAIAARAGWPAADLLAKFKTALKAKLRSSNLTYYGSGGAVETIASMEGLNSMLLQSDTTPNMPSTIWVFPNWDQSRSVSFERLGAKGNVEVSSTFDAATQTVPYVDIHSRREGQIALVHPWSAGKPVIQVVNNDNTLGDAVPYTIHGGKIIFDAHADTRYMVMNDITDATSHVTDLALDKYAANLIYQGGNGSDSAVVTATVYGNAGGMVTWSSSDSSVVTVEGHGHTATLKAVGTGANKVANVTVTATSADDGGVAQTIKVKVADASTVPTSLTMVSPGKATIYGPGSTDASTAKVSATDRLQLTAFISPVNAYDKRILWKSDKPNVAMVDKNGLVIARGTGTATVTGTSMANPSLPPITSIVTVTSSGTDFSGDATLASVINAAKSISAYAGDKTGSGGFTQKSSSPNWEGMQENFQKAYINALGVKDKYAGYSTFNISRDTAFFTAVALNEAIRSIDPSKALTIVQDVDKSALVSAIDSASKLKADNFDTEEDWANLQAALAAAQSVNSDPAAKQADVDNAYEALKAAMSKVASMPTSSGGVPVIQANTVTADVYGSRFVQMQAPLGTWKWTVANADGSASTAATIDPNGGLLYATAEGAYQVTATEVGGSSVYNSLIAFHQMSAITNLTMNGNGNGKVFGSTSSGSYPPTNVFDGSTSTFFDHSTSEPYVGWDFGQPVAANVIRFLPRTGSNAARIFGAKLQGSNTSQSSGYVDLLTITDAISNGTSSSWFIKNLSNTTGYRYYRWLGTNGSHGNVAEIQLFVNVDKTELGKALNAAQSLVASNYTERSWEVMQSAMTNADLVFNNPTAGQADIDAAAAEVRSAMDGLQVAEGSVLAIAAGITSIAPPAKDAVMLILPTVPAGFTIAIHSSSDPVVIATYGAIQPQDTDVTVHLVLEVTAESDHSQALTNSIPVVVPAGSTAAEIAAGITAIAQPAKDALSLALPQVPPGFTIGIKSSSNTVVLDTYGNITPPVKYTTVYLVLEVTKLANQTKADTGAIQVNVLPKSGDDKGNGGSVNSGGSGSPSQPEQPQTGTQLVTSEDLAQLNAEGSVSIPISSDVLQVALPARSAELLAGHPLVIQSDKLSLTIPAEVLAQLADQLSGDDLLTSTIQLSVKPLSGTEAQSLLAKGETLSGADLQLSGEIFDFSLSLVTKDGHVTSSLSSFNQPLTIRLKTDAAMNPDLLGIYYIADNGQLEYVGGRFEQGELVAEIHHFSKYAVLAFKKSFADVPSTHWAAEAIAALTARHIANGTSDTAFEPERSVTRAEFTALLVRALHLTAAGEQKFADVNAQAWYAEPIAIAVKAGIAGGRSDQAFAPDMQITREEMVTMLMRAYALAKGTKPNDKAAVSFSDESAIAPWALVDVKEAAALQLVNGREADKFVPGGISTRAEAAALIYRMLK</sequence>
<dbReference type="Gene3D" id="1.50.10.10">
    <property type="match status" value="1"/>
</dbReference>
<feature type="compositionally biased region" description="Polar residues" evidence="1">
    <location>
        <begin position="1762"/>
        <end position="1771"/>
    </location>
</feature>
<dbReference type="Proteomes" id="UP001596044">
    <property type="component" value="Unassembled WGS sequence"/>
</dbReference>
<dbReference type="Gene3D" id="1.20.1270.90">
    <property type="entry name" value="AF1782-like"/>
    <property type="match status" value="1"/>
</dbReference>
<dbReference type="SUPFAM" id="SSF48208">
    <property type="entry name" value="Six-hairpin glycosidases"/>
    <property type="match status" value="1"/>
</dbReference>
<dbReference type="InterPro" id="IPR008979">
    <property type="entry name" value="Galactose-bd-like_sf"/>
</dbReference>
<name>A0ABW0KC49_9BACL</name>
<feature type="region of interest" description="Disordered" evidence="1">
    <location>
        <begin position="1738"/>
        <end position="1771"/>
    </location>
</feature>
<dbReference type="Pfam" id="PF00395">
    <property type="entry name" value="SLH"/>
    <property type="match status" value="3"/>
</dbReference>
<feature type="domain" description="SLH" evidence="2">
    <location>
        <begin position="1957"/>
        <end position="2020"/>
    </location>
</feature>
<dbReference type="PROSITE" id="PS51272">
    <property type="entry name" value="SLH"/>
    <property type="match status" value="3"/>
</dbReference>
<comment type="caution">
    <text evidence="3">The sequence shown here is derived from an EMBL/GenBank/DDBJ whole genome shotgun (WGS) entry which is preliminary data.</text>
</comment>
<dbReference type="PANTHER" id="PTHR43308:SF5">
    <property type="entry name" value="S-LAYER PROTEIN _ PEPTIDOGLYCAN ENDO-BETA-N-ACETYLGLUCOSAMINIDASE"/>
    <property type="match status" value="1"/>
</dbReference>
<organism evidence="3 4">
    <name type="scientific">Paenibacillus aestuarii</name>
    <dbReference type="NCBI Taxonomy" id="516965"/>
    <lineage>
        <taxon>Bacteria</taxon>
        <taxon>Bacillati</taxon>
        <taxon>Bacillota</taxon>
        <taxon>Bacilli</taxon>
        <taxon>Bacillales</taxon>
        <taxon>Paenibacillaceae</taxon>
        <taxon>Paenibacillus</taxon>
    </lineage>
</organism>
<dbReference type="SMART" id="SM00635">
    <property type="entry name" value="BID_2"/>
    <property type="match status" value="2"/>
</dbReference>
<dbReference type="Pfam" id="PF22124">
    <property type="entry name" value="Glyco_hydro_95_cat"/>
    <property type="match status" value="1"/>
</dbReference>
<dbReference type="Pfam" id="PF07554">
    <property type="entry name" value="FIVAR"/>
    <property type="match status" value="2"/>
</dbReference>
<feature type="compositionally biased region" description="Gly residues" evidence="1">
    <location>
        <begin position="1748"/>
        <end position="1758"/>
    </location>
</feature>
<dbReference type="InterPro" id="IPR012341">
    <property type="entry name" value="6hp_glycosidase-like_sf"/>
</dbReference>
<accession>A0ABW0KC49</accession>
<dbReference type="InterPro" id="IPR008928">
    <property type="entry name" value="6-hairpin_glycosidase_sf"/>
</dbReference>
<proteinExistence type="predicted"/>
<dbReference type="Pfam" id="PF02368">
    <property type="entry name" value="Big_2"/>
    <property type="match status" value="1"/>
</dbReference>
<dbReference type="PANTHER" id="PTHR43308">
    <property type="entry name" value="OUTER MEMBRANE PROTEIN ALPHA-RELATED"/>
    <property type="match status" value="1"/>
</dbReference>